<dbReference type="SUPFAM" id="SSF48537">
    <property type="entry name" value="Phospholipase C/P1 nuclease"/>
    <property type="match status" value="1"/>
</dbReference>
<dbReference type="InterPro" id="IPR008947">
    <property type="entry name" value="PLipase_C/P1_nuclease_dom_sf"/>
</dbReference>
<protein>
    <submittedName>
        <fullName evidence="8">S1/P1 Nuclease</fullName>
    </submittedName>
</protein>
<dbReference type="InterPro" id="IPR003154">
    <property type="entry name" value="S1/P1nuclease"/>
</dbReference>
<evidence type="ECO:0000256" key="7">
    <source>
        <dbReference type="SAM" id="SignalP"/>
    </source>
</evidence>
<evidence type="ECO:0000256" key="6">
    <source>
        <dbReference type="ARBA" id="ARBA00023180"/>
    </source>
</evidence>
<dbReference type="Pfam" id="PF02265">
    <property type="entry name" value="S1-P1_nuclease"/>
    <property type="match status" value="1"/>
</dbReference>
<dbReference type="AlphaFoldDB" id="A0A1I7FCI7"/>
<sequence length="260" mass="29572">MKKIAFILTLLITSISFAGNENPFFWGPTGHRVVGEVASKYIKKSTARKIEKLLDGHSIAEVATHADDIKSDKRFKGFGPWHYVNMELGKSYGDDPVSEKGDLVKAIDTCMTVLKSDTSSREDKQFYLKLLIHFVGDLHQPMHVGRSEDLGGNKIKVTWFGDKSNLHRVWDSDMINGYEMSYTEIADNYPKLTRRQVKFLQKGSVLDWVADTQKLVEEVYASAEDGDKLSYLYMYENFPKVKVQLEKGGVRLAKMLDEAF</sequence>
<dbReference type="Proteomes" id="UP000199138">
    <property type="component" value="Unassembled WGS sequence"/>
</dbReference>
<dbReference type="EMBL" id="FPBK01000001">
    <property type="protein sequence ID" value="SFU33825.1"/>
    <property type="molecule type" value="Genomic_DNA"/>
</dbReference>
<dbReference type="OrthoDB" id="267579at2"/>
<evidence type="ECO:0000256" key="1">
    <source>
        <dbReference type="ARBA" id="ARBA00022722"/>
    </source>
</evidence>
<keyword evidence="5" id="KW-1015">Disulfide bond</keyword>
<feature type="signal peptide" evidence="7">
    <location>
        <begin position="1"/>
        <end position="18"/>
    </location>
</feature>
<evidence type="ECO:0000256" key="5">
    <source>
        <dbReference type="ARBA" id="ARBA00023157"/>
    </source>
</evidence>
<dbReference type="PANTHER" id="PTHR33146:SF26">
    <property type="entry name" value="ENDONUCLEASE 4"/>
    <property type="match status" value="1"/>
</dbReference>
<gene>
    <name evidence="8" type="ORF">SAMN05216480_101847</name>
</gene>
<dbReference type="GO" id="GO:0006308">
    <property type="term" value="P:DNA catabolic process"/>
    <property type="evidence" value="ECO:0007669"/>
    <property type="project" value="InterPro"/>
</dbReference>
<dbReference type="PANTHER" id="PTHR33146">
    <property type="entry name" value="ENDONUCLEASE 4"/>
    <property type="match status" value="1"/>
</dbReference>
<dbReference type="GO" id="GO:0016788">
    <property type="term" value="F:hydrolase activity, acting on ester bonds"/>
    <property type="evidence" value="ECO:0007669"/>
    <property type="project" value="InterPro"/>
</dbReference>
<keyword evidence="6" id="KW-0325">Glycoprotein</keyword>
<evidence type="ECO:0000256" key="3">
    <source>
        <dbReference type="ARBA" id="ARBA00022759"/>
    </source>
</evidence>
<dbReference type="GO" id="GO:0046872">
    <property type="term" value="F:metal ion binding"/>
    <property type="evidence" value="ECO:0007669"/>
    <property type="project" value="UniProtKB-KW"/>
</dbReference>
<dbReference type="STRING" id="1224947.SAMN05216480_101847"/>
<keyword evidence="4" id="KW-0378">Hydrolase</keyword>
<evidence type="ECO:0000313" key="9">
    <source>
        <dbReference type="Proteomes" id="UP000199138"/>
    </source>
</evidence>
<keyword evidence="1" id="KW-0540">Nuclease</keyword>
<evidence type="ECO:0000256" key="2">
    <source>
        <dbReference type="ARBA" id="ARBA00022723"/>
    </source>
</evidence>
<organism evidence="8 9">
    <name type="scientific">Pustulibacterium marinum</name>
    <dbReference type="NCBI Taxonomy" id="1224947"/>
    <lineage>
        <taxon>Bacteria</taxon>
        <taxon>Pseudomonadati</taxon>
        <taxon>Bacteroidota</taxon>
        <taxon>Flavobacteriia</taxon>
        <taxon>Flavobacteriales</taxon>
        <taxon>Flavobacteriaceae</taxon>
        <taxon>Pustulibacterium</taxon>
    </lineage>
</organism>
<feature type="chain" id="PRO_5011653895" evidence="7">
    <location>
        <begin position="19"/>
        <end position="260"/>
    </location>
</feature>
<accession>A0A1I7FCI7</accession>
<dbReference type="GO" id="GO:0004519">
    <property type="term" value="F:endonuclease activity"/>
    <property type="evidence" value="ECO:0007669"/>
    <property type="project" value="UniProtKB-KW"/>
</dbReference>
<keyword evidence="2" id="KW-0479">Metal-binding</keyword>
<dbReference type="GO" id="GO:0003676">
    <property type="term" value="F:nucleic acid binding"/>
    <property type="evidence" value="ECO:0007669"/>
    <property type="project" value="InterPro"/>
</dbReference>
<keyword evidence="3" id="KW-0255">Endonuclease</keyword>
<evidence type="ECO:0000256" key="4">
    <source>
        <dbReference type="ARBA" id="ARBA00022801"/>
    </source>
</evidence>
<dbReference type="RefSeq" id="WP_093023262.1">
    <property type="nucleotide sequence ID" value="NZ_FPBK01000001.1"/>
</dbReference>
<keyword evidence="9" id="KW-1185">Reference proteome</keyword>
<reference evidence="8 9" key="1">
    <citation type="submission" date="2016-10" db="EMBL/GenBank/DDBJ databases">
        <authorList>
            <person name="de Groot N.N."/>
        </authorList>
    </citation>
    <scope>NUCLEOTIDE SEQUENCE [LARGE SCALE GENOMIC DNA]</scope>
    <source>
        <strain evidence="8 9">CGMCC 1.12333</strain>
    </source>
</reference>
<name>A0A1I7FCI7_9FLAO</name>
<dbReference type="CDD" id="cd11010">
    <property type="entry name" value="S1-P1_nuclease"/>
    <property type="match status" value="1"/>
</dbReference>
<keyword evidence="7" id="KW-0732">Signal</keyword>
<evidence type="ECO:0000313" key="8">
    <source>
        <dbReference type="EMBL" id="SFU33825.1"/>
    </source>
</evidence>
<dbReference type="Gene3D" id="1.10.575.10">
    <property type="entry name" value="P1 Nuclease"/>
    <property type="match status" value="1"/>
</dbReference>
<proteinExistence type="predicted"/>